<accession>A0A2G9QC10</accession>
<evidence type="ECO:0000313" key="2">
    <source>
        <dbReference type="Proteomes" id="UP000228934"/>
    </source>
</evidence>
<proteinExistence type="predicted"/>
<keyword evidence="2" id="KW-1185">Reference proteome</keyword>
<dbReference type="EMBL" id="KZ059925">
    <property type="protein sequence ID" value="PIO13128.1"/>
    <property type="molecule type" value="Genomic_DNA"/>
</dbReference>
<sequence length="86" mass="10120">CVFFSFHQIAVLGLTTQERFNFQMQSRFSKHKVSMRKTPFNRGCIQNIADFFQCRCFGLIKVTPVDWTKQFLGTFHPSKMRTPQPV</sequence>
<protein>
    <submittedName>
        <fullName evidence="1">Uncharacterized protein</fullName>
    </submittedName>
</protein>
<feature type="non-terminal residue" evidence="1">
    <location>
        <position position="1"/>
    </location>
</feature>
<gene>
    <name evidence="1" type="ORF">AB205_0208230</name>
</gene>
<dbReference type="Proteomes" id="UP000228934">
    <property type="component" value="Unassembled WGS sequence"/>
</dbReference>
<organism evidence="1 2">
    <name type="scientific">Aquarana catesbeiana</name>
    <name type="common">American bullfrog</name>
    <name type="synonym">Rana catesbeiana</name>
    <dbReference type="NCBI Taxonomy" id="8400"/>
    <lineage>
        <taxon>Eukaryota</taxon>
        <taxon>Metazoa</taxon>
        <taxon>Chordata</taxon>
        <taxon>Craniata</taxon>
        <taxon>Vertebrata</taxon>
        <taxon>Euteleostomi</taxon>
        <taxon>Amphibia</taxon>
        <taxon>Batrachia</taxon>
        <taxon>Anura</taxon>
        <taxon>Neobatrachia</taxon>
        <taxon>Ranoidea</taxon>
        <taxon>Ranidae</taxon>
        <taxon>Aquarana</taxon>
    </lineage>
</organism>
<dbReference type="AlphaFoldDB" id="A0A2G9QC10"/>
<name>A0A2G9QC10_AQUCT</name>
<reference evidence="2" key="1">
    <citation type="journal article" date="2017" name="Nat. Commun.">
        <title>The North American bullfrog draft genome provides insight into hormonal regulation of long noncoding RNA.</title>
        <authorList>
            <person name="Hammond S.A."/>
            <person name="Warren R.L."/>
            <person name="Vandervalk B.P."/>
            <person name="Kucuk E."/>
            <person name="Khan H."/>
            <person name="Gibb E.A."/>
            <person name="Pandoh P."/>
            <person name="Kirk H."/>
            <person name="Zhao Y."/>
            <person name="Jones M."/>
            <person name="Mungall A.J."/>
            <person name="Coope R."/>
            <person name="Pleasance S."/>
            <person name="Moore R.A."/>
            <person name="Holt R.A."/>
            <person name="Round J.M."/>
            <person name="Ohora S."/>
            <person name="Walle B.V."/>
            <person name="Veldhoen N."/>
            <person name="Helbing C.C."/>
            <person name="Birol I."/>
        </authorList>
    </citation>
    <scope>NUCLEOTIDE SEQUENCE [LARGE SCALE GENOMIC DNA]</scope>
</reference>
<evidence type="ECO:0000313" key="1">
    <source>
        <dbReference type="EMBL" id="PIO13128.1"/>
    </source>
</evidence>
<dbReference type="OrthoDB" id="6781668at2759"/>